<evidence type="ECO:0000313" key="3">
    <source>
        <dbReference type="Proteomes" id="UP000317257"/>
    </source>
</evidence>
<feature type="compositionally biased region" description="Polar residues" evidence="1">
    <location>
        <begin position="495"/>
        <end position="509"/>
    </location>
</feature>
<comment type="caution">
    <text evidence="2">The sequence shown here is derived from an EMBL/GenBank/DDBJ whole genome shotgun (WGS) entry which is preliminary data.</text>
</comment>
<evidence type="ECO:0000313" key="2">
    <source>
        <dbReference type="EMBL" id="TWU72575.1"/>
    </source>
</evidence>
<feature type="compositionally biased region" description="Polar residues" evidence="1">
    <location>
        <begin position="561"/>
        <end position="581"/>
    </location>
</feature>
<proteinExistence type="predicted"/>
<dbReference type="EMBL" id="SBHS01000026">
    <property type="protein sequence ID" value="TWU72575.1"/>
    <property type="molecule type" value="Genomic_DNA"/>
</dbReference>
<feature type="compositionally biased region" description="Low complexity" evidence="1">
    <location>
        <begin position="541"/>
        <end position="552"/>
    </location>
</feature>
<sequence>MPAKKKKGPSKSILFCEYIVGTTISSALGPIPKKPSKKRDVVTVEVVTDDETEEDTVKITYPRSGKSAKSQAATAGTVKKVRFEEEPKKSALKKAASSESEETTADSETDASAESSGPKADETPSPPKVKTKKSKEKQKEATKPSDSEDDSEPHPTCECISCVRGRQKPQRQAKKASKTINKSESDKNVTTDEVIQKKGLKNGKTKGKGKERAKMDSPPGEAQEESAKDTDDSDHEKKKDTPQQEKKNKNKNKIKDSNITEEKNKIDDELKSKEQEPKPDKSQKEATEKKPSPKEKLPERRRENNYPAPYPGPHPRRPNLIAPMRAEVVHTERVVETPEDPIPNAYYDAENNIIRIYHGPVYGNHHQSLYPKRDPSLRPLPIGMPHPTQNPYYHGFDKGQETTGMGHVPITQPMAMPAWNAFAPVSFPGYPGAFAPGPWPGMEPATQNQNQNRGAFSMVNPAAAPASSENQDVAGGNNVFPPGASNPYLPKKTKSQFSGFGGSNASLQHASPKDSGAGRSDKENQPGEPQHSGWGGGNGNDNGNDDSGSNKNGNGGDASGWGNQAQENTWDSNNSAGDNQASNWNSSENNSGNEKNNSGGSYWAAEGQPPAGDGSWANQDAQNTSNDTSSAWPAPAEENNAPSAAEHNNVMPGAWSAPVQEIPPWGDTSMAASTGGTVDKW</sequence>
<dbReference type="Proteomes" id="UP000317257">
    <property type="component" value="Unassembled WGS sequence"/>
</dbReference>
<feature type="compositionally biased region" description="Basic residues" evidence="1">
    <location>
        <begin position="198"/>
        <end position="207"/>
    </location>
</feature>
<organism evidence="2 3">
    <name type="scientific">Metarhizium rileyi (strain RCEF 4871)</name>
    <name type="common">Nomuraea rileyi</name>
    <dbReference type="NCBI Taxonomy" id="1649241"/>
    <lineage>
        <taxon>Eukaryota</taxon>
        <taxon>Fungi</taxon>
        <taxon>Dikarya</taxon>
        <taxon>Ascomycota</taxon>
        <taxon>Pezizomycotina</taxon>
        <taxon>Sordariomycetes</taxon>
        <taxon>Hypocreomycetidae</taxon>
        <taxon>Hypocreales</taxon>
        <taxon>Clavicipitaceae</taxon>
        <taxon>Metarhizium</taxon>
    </lineage>
</organism>
<feature type="compositionally biased region" description="Basic and acidic residues" evidence="1">
    <location>
        <begin position="181"/>
        <end position="196"/>
    </location>
</feature>
<gene>
    <name evidence="2" type="ORF">ED733_002227</name>
</gene>
<feature type="compositionally biased region" description="Low complexity" evidence="1">
    <location>
        <begin position="631"/>
        <end position="649"/>
    </location>
</feature>
<feature type="region of interest" description="Disordered" evidence="1">
    <location>
        <begin position="50"/>
        <end position="319"/>
    </location>
</feature>
<feature type="compositionally biased region" description="Acidic residues" evidence="1">
    <location>
        <begin position="99"/>
        <end position="111"/>
    </location>
</feature>
<dbReference type="AlphaFoldDB" id="A0A5C6G3U8"/>
<feature type="compositionally biased region" description="Polar residues" evidence="1">
    <location>
        <begin position="670"/>
        <end position="681"/>
    </location>
</feature>
<name>A0A5C6G3U8_METRR</name>
<reference evidence="3" key="1">
    <citation type="submission" date="2018-12" db="EMBL/GenBank/DDBJ databases">
        <title>The complete genome of Metarhizium rileyi, a key fungal pathogen of Lepidoptera.</title>
        <authorList>
            <person name="Binneck E."/>
            <person name="Lastra C.C.L."/>
            <person name="Sosa-Gomez D.R."/>
        </authorList>
    </citation>
    <scope>NUCLEOTIDE SEQUENCE [LARGE SCALE GENOMIC DNA]</scope>
    <source>
        <strain evidence="3">Cep018-CH2</strain>
    </source>
</reference>
<feature type="compositionally biased region" description="Basic residues" evidence="1">
    <location>
        <begin position="165"/>
        <end position="177"/>
    </location>
</feature>
<evidence type="ECO:0000256" key="1">
    <source>
        <dbReference type="SAM" id="MobiDB-lite"/>
    </source>
</evidence>
<feature type="region of interest" description="Disordered" evidence="1">
    <location>
        <begin position="461"/>
        <end position="681"/>
    </location>
</feature>
<feature type="compositionally biased region" description="Low complexity" evidence="1">
    <location>
        <begin position="582"/>
        <end position="601"/>
    </location>
</feature>
<accession>A0A5C6G3U8</accession>
<feature type="compositionally biased region" description="Basic and acidic residues" evidence="1">
    <location>
        <begin position="225"/>
        <end position="304"/>
    </location>
</feature>
<feature type="compositionally biased region" description="Basic and acidic residues" evidence="1">
    <location>
        <begin position="137"/>
        <end position="146"/>
    </location>
</feature>
<feature type="compositionally biased region" description="Polar residues" evidence="1">
    <location>
        <begin position="616"/>
        <end position="630"/>
    </location>
</feature>
<protein>
    <submittedName>
        <fullName evidence="2">Uncharacterized protein</fullName>
    </submittedName>
</protein>